<evidence type="ECO:0000313" key="3">
    <source>
        <dbReference type="Proteomes" id="UP000095085"/>
    </source>
</evidence>
<sequence>MSNRIEQNCLVQEGGKPAEDPNELVEIYLKRSRDLKELITRINLTNSSVKFVFGTQLEPRTLCEALAERDELSRAVDIHLDVAREGVIRGKHYSSLEIRSESVVNVSKYQKIADKLSAQLRQLDTKIQEQNWTVELI</sequence>
<keyword evidence="1" id="KW-0175">Coiled coil</keyword>
<protein>
    <submittedName>
        <fullName evidence="2">Uncharacterized protein</fullName>
    </submittedName>
</protein>
<dbReference type="AlphaFoldDB" id="A0A1E4RN34"/>
<dbReference type="CDD" id="cd12208">
    <property type="entry name" value="DIP1984-like"/>
    <property type="match status" value="1"/>
</dbReference>
<proteinExistence type="predicted"/>
<dbReference type="Pfam" id="PF20935">
    <property type="entry name" value="DUF6847"/>
    <property type="match status" value="1"/>
</dbReference>
<dbReference type="Proteomes" id="UP000095085">
    <property type="component" value="Unassembled WGS sequence"/>
</dbReference>
<dbReference type="RefSeq" id="XP_020077726.1">
    <property type="nucleotide sequence ID" value="XM_020220808.1"/>
</dbReference>
<reference evidence="3" key="1">
    <citation type="submission" date="2016-05" db="EMBL/GenBank/DDBJ databases">
        <title>Comparative genomics of biotechnologically important yeasts.</title>
        <authorList>
            <consortium name="DOE Joint Genome Institute"/>
            <person name="Riley R."/>
            <person name="Haridas S."/>
            <person name="Wolfe K.H."/>
            <person name="Lopes M.R."/>
            <person name="Hittinger C.T."/>
            <person name="Goker M."/>
            <person name="Salamov A."/>
            <person name="Wisecaver J."/>
            <person name="Long T.M."/>
            <person name="Aerts A.L."/>
            <person name="Barry K."/>
            <person name="Choi C."/>
            <person name="Clum A."/>
            <person name="Coughlan A.Y."/>
            <person name="Deshpande S."/>
            <person name="Douglass A.P."/>
            <person name="Hanson S.J."/>
            <person name="Klenk H.-P."/>
            <person name="Labutti K."/>
            <person name="Lapidus A."/>
            <person name="Lindquist E."/>
            <person name="Lipzen A."/>
            <person name="Meier-Kolthoff J.P."/>
            <person name="Ohm R.A."/>
            <person name="Otillar R.P."/>
            <person name="Pangilinan J."/>
            <person name="Peng Y."/>
            <person name="Rokas A."/>
            <person name="Rosa C.A."/>
            <person name="Scheuner C."/>
            <person name="Sibirny A.A."/>
            <person name="Slot J.C."/>
            <person name="Stielow J.B."/>
            <person name="Sun H."/>
            <person name="Kurtzman C.P."/>
            <person name="Blackwell M."/>
            <person name="Grigoriev I.V."/>
            <person name="Jeffries T.W."/>
        </authorList>
    </citation>
    <scope>NUCLEOTIDE SEQUENCE [LARGE SCALE GENOMIC DNA]</scope>
    <source>
        <strain evidence="3">NRRL Y-1933</strain>
    </source>
</reference>
<organism evidence="2 3">
    <name type="scientific">Hyphopichia burtonii NRRL Y-1933</name>
    <dbReference type="NCBI Taxonomy" id="984485"/>
    <lineage>
        <taxon>Eukaryota</taxon>
        <taxon>Fungi</taxon>
        <taxon>Dikarya</taxon>
        <taxon>Ascomycota</taxon>
        <taxon>Saccharomycotina</taxon>
        <taxon>Pichiomycetes</taxon>
        <taxon>Debaryomycetaceae</taxon>
        <taxon>Hyphopichia</taxon>
    </lineage>
</organism>
<dbReference type="NCBIfam" id="NF038048">
    <property type="entry name" value="DIP1984_fam"/>
    <property type="match status" value="1"/>
</dbReference>
<evidence type="ECO:0000313" key="2">
    <source>
        <dbReference type="EMBL" id="ODV68659.1"/>
    </source>
</evidence>
<dbReference type="GeneID" id="30995358"/>
<gene>
    <name evidence="2" type="ORF">HYPBUDRAFT_152040</name>
</gene>
<evidence type="ECO:0000256" key="1">
    <source>
        <dbReference type="SAM" id="Coils"/>
    </source>
</evidence>
<dbReference type="OrthoDB" id="4009151at2759"/>
<accession>A0A1E4RN34</accession>
<keyword evidence="3" id="KW-1185">Reference proteome</keyword>
<feature type="coiled-coil region" evidence="1">
    <location>
        <begin position="106"/>
        <end position="133"/>
    </location>
</feature>
<dbReference type="Gene3D" id="6.10.320.10">
    <property type="match status" value="1"/>
</dbReference>
<name>A0A1E4RN34_9ASCO</name>
<dbReference type="EMBL" id="KV454539">
    <property type="protein sequence ID" value="ODV68659.1"/>
    <property type="molecule type" value="Genomic_DNA"/>
</dbReference>
<dbReference type="InterPro" id="IPR047741">
    <property type="entry name" value="DIP1984-like"/>
</dbReference>